<name>A0A1A9VQD9_GLOAU</name>
<dbReference type="AlphaFoldDB" id="A0A1A9VQD9"/>
<evidence type="ECO:0000313" key="2">
    <source>
        <dbReference type="Proteomes" id="UP000078200"/>
    </source>
</evidence>
<organism evidence="1 2">
    <name type="scientific">Glossina austeni</name>
    <name type="common">Savannah tsetse fly</name>
    <dbReference type="NCBI Taxonomy" id="7395"/>
    <lineage>
        <taxon>Eukaryota</taxon>
        <taxon>Metazoa</taxon>
        <taxon>Ecdysozoa</taxon>
        <taxon>Arthropoda</taxon>
        <taxon>Hexapoda</taxon>
        <taxon>Insecta</taxon>
        <taxon>Pterygota</taxon>
        <taxon>Neoptera</taxon>
        <taxon>Endopterygota</taxon>
        <taxon>Diptera</taxon>
        <taxon>Brachycera</taxon>
        <taxon>Muscomorpha</taxon>
        <taxon>Hippoboscoidea</taxon>
        <taxon>Glossinidae</taxon>
        <taxon>Glossina</taxon>
    </lineage>
</organism>
<dbReference type="Gene3D" id="3.30.160.60">
    <property type="entry name" value="Classic Zinc Finger"/>
    <property type="match status" value="1"/>
</dbReference>
<proteinExistence type="predicted"/>
<protein>
    <recommendedName>
        <fullName evidence="3">C2H2-type domain-containing protein</fullName>
    </recommendedName>
</protein>
<reference evidence="1" key="1">
    <citation type="submission" date="2020-05" db="UniProtKB">
        <authorList>
            <consortium name="EnsemblMetazoa"/>
        </authorList>
    </citation>
    <scope>IDENTIFICATION</scope>
    <source>
        <strain evidence="1">TTRI</strain>
    </source>
</reference>
<dbReference type="Proteomes" id="UP000078200">
    <property type="component" value="Unassembled WGS sequence"/>
</dbReference>
<sequence>METKLRGRLRQASSMVMPPLPEQQVVPERSCDICGSVFSSLAQLRQHARRGSCRGNLAGVDNVCHLCDRNFETYVCLRQHERLANPVQYNQKMAGEAATKSKKWTADEQQELAESLSLNEEDATLRREILASHEKGKDALAEWVNRLTGCISRIHRNPTLHTVNRTALRSTNRTRRARMYRRAQNVFEKNPKKLADLILENGNWYELSPPNMTAVNEFCRIFAEPSINDDEPIADQREESINVMQAISAELRWAMKSMKSDTSALDNITLNSTRRIQGAKEDGREKKFVQYIAQYLSETTTAMGTDFGEAVNAGPSSRQEVEVWLSRQSWLGSRADKL</sequence>
<dbReference type="EnsemblMetazoa" id="GAUT044248-RA">
    <property type="protein sequence ID" value="GAUT044248-PA"/>
    <property type="gene ID" value="GAUT044248"/>
</dbReference>
<dbReference type="STRING" id="7395.A0A1A9VQD9"/>
<evidence type="ECO:0008006" key="3">
    <source>
        <dbReference type="Google" id="ProtNLM"/>
    </source>
</evidence>
<evidence type="ECO:0000313" key="1">
    <source>
        <dbReference type="EnsemblMetazoa" id="GAUT044248-PA"/>
    </source>
</evidence>
<dbReference type="VEuPathDB" id="VectorBase:GAUT044248"/>
<keyword evidence="2" id="KW-1185">Reference proteome</keyword>
<accession>A0A1A9VQD9</accession>